<protein>
    <submittedName>
        <fullName evidence="2">Uncharacterized protein</fullName>
    </submittedName>
</protein>
<keyword evidence="1" id="KW-0812">Transmembrane</keyword>
<proteinExistence type="predicted"/>
<evidence type="ECO:0000313" key="3">
    <source>
        <dbReference type="Proteomes" id="UP000243670"/>
    </source>
</evidence>
<dbReference type="InterPro" id="IPR027417">
    <property type="entry name" value="P-loop_NTPase"/>
</dbReference>
<keyword evidence="1" id="KW-1133">Transmembrane helix</keyword>
<accession>A0A060DH26</accession>
<name>A0A060DH26_9EUKA</name>
<organism evidence="2 3">
    <name type="scientific">Lotharella oceanica</name>
    <dbReference type="NCBI Taxonomy" id="641309"/>
    <lineage>
        <taxon>Eukaryota</taxon>
        <taxon>Sar</taxon>
        <taxon>Rhizaria</taxon>
        <taxon>Cercozoa</taxon>
        <taxon>Chlorarachniophyceae</taxon>
        <taxon>Lotharella</taxon>
    </lineage>
</organism>
<keyword evidence="2" id="KW-0542">Nucleomorph</keyword>
<dbReference type="EMBL" id="CP006628">
    <property type="protein sequence ID" value="AIB09809.1"/>
    <property type="molecule type" value="Genomic_DNA"/>
</dbReference>
<dbReference type="Gene3D" id="3.40.50.300">
    <property type="entry name" value="P-loop containing nucleotide triphosphate hydrolases"/>
    <property type="match status" value="1"/>
</dbReference>
<keyword evidence="1" id="KW-0472">Membrane</keyword>
<sequence length="617" mass="75455">MSKIILPNLYLKKKLIIKKNETLQNYKKIQIYFVSKIFLKINQTKKKYNKFINIHSLFWLCLNIFKLWIWSGFKLIFFKYRFSVKLTFFHIIPFLKGSISKFSTILIKENDISDLKIKKLYYLDNIVITLYRKQILYLLRKIKIFFIRLNKKFNYINKKIFILKSNIGSGKLYFLKVFVKFYKSFLMILDKTSENQKTFNKNLLYFFEKIHIQFNKNIFVYINNIILDLEIYNMFFNFFKFYRRQQKKNINYMFLFLNVSYEINNTMLSHVFKNSYVLELNEIIKYEILRFSTKKNSKTNISKLIKHYQLYKNKHTKGFCKLISIILYLYPNKIFVTPIDDYLIKNKNQSDIFLDHEKLKSALYKKYFLNYKMNTFFHFVYDIKHKLNFFKKFSMLDVSHNSYIIYGPNGSGKMIFIKYLSEIMHFKYITIQFHSNFKKKIYIKKLSEIFFYLKNTYNNLTIFIKNIEKCQKELLFIIKTFIKNSQLPFIISYTYHKSKLDISENFTNYSKISLSYLNFIIKKQLFTQISLICNSHSYNLSKYITKIVISNYIYLFYKYYINTNSRHFKIFKEILARKNKIHLLIMNIIIPKVAFLRRLLIPAILRNYHRFKLRHIL</sequence>
<geneLocation type="nucleomorph" evidence="2"/>
<dbReference type="Proteomes" id="UP000243670">
    <property type="component" value="Nucleomorph 2"/>
</dbReference>
<reference evidence="2 3" key="1">
    <citation type="journal article" date="2014" name="BMC Genomics">
        <title>Nucleomorph and plastid genome sequences of the chlorarachniophyte Lotharella oceanica: convergent reductive evolution and frequent recombination in nucleomorph-bearing algae.</title>
        <authorList>
            <person name="Tanifuji G."/>
            <person name="Onodera N.T."/>
            <person name="Brown M.W."/>
            <person name="Curtis B.A."/>
            <person name="Roger A.J."/>
            <person name="Ka-Shu Wong G."/>
            <person name="Melkonian M."/>
            <person name="Archibald J.M."/>
        </authorList>
    </citation>
    <scope>NUCLEOTIDE SEQUENCE [LARGE SCALE GENOMIC DNA]</scope>
    <source>
        <strain evidence="2 3">CCMP622</strain>
    </source>
</reference>
<feature type="transmembrane region" description="Helical" evidence="1">
    <location>
        <begin position="51"/>
        <end position="70"/>
    </location>
</feature>
<gene>
    <name evidence="2" type="ORF">M951_chr2113</name>
</gene>
<dbReference type="AlphaFoldDB" id="A0A060DH26"/>
<evidence type="ECO:0000313" key="2">
    <source>
        <dbReference type="EMBL" id="AIB09809.1"/>
    </source>
</evidence>
<evidence type="ECO:0000256" key="1">
    <source>
        <dbReference type="SAM" id="Phobius"/>
    </source>
</evidence>
<dbReference type="SUPFAM" id="SSF52540">
    <property type="entry name" value="P-loop containing nucleoside triphosphate hydrolases"/>
    <property type="match status" value="1"/>
</dbReference>